<feature type="domain" description="NADH:quinone oxidoreductase/Mrp antiporter transmembrane" evidence="9">
    <location>
        <begin position="132"/>
        <end position="411"/>
    </location>
</feature>
<proteinExistence type="predicted"/>
<dbReference type="Pfam" id="PF00662">
    <property type="entry name" value="Proton_antipo_N"/>
    <property type="match status" value="1"/>
</dbReference>
<dbReference type="EMBL" id="MFYX01000100">
    <property type="protein sequence ID" value="OGK02937.1"/>
    <property type="molecule type" value="Genomic_DNA"/>
</dbReference>
<dbReference type="PANTHER" id="PTHR42682">
    <property type="entry name" value="HYDROGENASE-4 COMPONENT F"/>
    <property type="match status" value="1"/>
</dbReference>
<comment type="subcellular location">
    <subcellularLocation>
        <location evidence="1">Cell membrane</location>
        <topology evidence="1">Multi-pass membrane protein</topology>
    </subcellularLocation>
    <subcellularLocation>
        <location evidence="7">Membrane</location>
        <topology evidence="7">Multi-pass membrane protein</topology>
    </subcellularLocation>
</comment>
<keyword evidence="4 8" id="KW-1133">Transmembrane helix</keyword>
<dbReference type="Pfam" id="PF00361">
    <property type="entry name" value="Proton_antipo_M"/>
    <property type="match status" value="1"/>
</dbReference>
<evidence type="ECO:0000256" key="7">
    <source>
        <dbReference type="RuleBase" id="RU000320"/>
    </source>
</evidence>
<keyword evidence="6 8" id="KW-0472">Membrane</keyword>
<protein>
    <recommendedName>
        <fullName evidence="13">NADH:quinone oxidoreductase/Mrp antiporter membrane subunit domain-containing protein</fullName>
    </recommendedName>
</protein>
<comment type="caution">
    <text evidence="11">The sequence shown here is derived from an EMBL/GenBank/DDBJ whole genome shotgun (WGS) entry which is preliminary data.</text>
</comment>
<evidence type="ECO:0000313" key="11">
    <source>
        <dbReference type="EMBL" id="OGK02937.1"/>
    </source>
</evidence>
<evidence type="ECO:0000256" key="3">
    <source>
        <dbReference type="ARBA" id="ARBA00022692"/>
    </source>
</evidence>
<dbReference type="Proteomes" id="UP000179243">
    <property type="component" value="Unassembled WGS sequence"/>
</dbReference>
<dbReference type="GO" id="GO:0005886">
    <property type="term" value="C:plasma membrane"/>
    <property type="evidence" value="ECO:0007669"/>
    <property type="project" value="UniProtKB-SubCell"/>
</dbReference>
<feature type="transmembrane region" description="Helical" evidence="8">
    <location>
        <begin position="473"/>
        <end position="495"/>
    </location>
</feature>
<feature type="transmembrane region" description="Helical" evidence="8">
    <location>
        <begin position="110"/>
        <end position="126"/>
    </location>
</feature>
<accession>A0A1F7F8S8</accession>
<evidence type="ECO:0000259" key="10">
    <source>
        <dbReference type="Pfam" id="PF00662"/>
    </source>
</evidence>
<sequence length="656" mass="70299">MNLILASIAVLFLSSLVSLAVQGKPRIAGILGACGSVLALGLGIVPAVQALMGSQFAPLAFASSMPWLSFSMGLDPISAIFLVPIYILSGLVAVYGTGYMKPYAEQKNTAFYWFFYNILVASMVLVCVARNGLFFLLCWEVMALSSFFLVAFENDKVEVRKASWIYLIASQLGTVFLIPMFILFGNQSGSFEFSSFYNCLTPAAATGCFILGCIGFGTKAGIIPFHVWLPEAHPAAPSPVSALMSGVMIKTGIYGLVRMITFLGMPPLWWGMVLIAIGALSGILGVLFALAQHDIKRLLAYHSVENIGIIVLGIGVGLIGISTGHQTIAVLGFAGGLLHVINHALFKGLLFLGAGSVIHQTHTREIDHMGGLIKKMPITALTFLIGAVAISGLPPLNGFVSEFLVYMGSFSGITSLEAETAMPLAGVIASLALIGGLATACFTKVFGIVFLGEARTIQLDHVQESPASMTVPMIILAFSCVVIGLSGPLVVRLLIPEVLAIVPISGPFVFDPSEWLVNISIVASGLVVLIILGAGFRKFLLSRRTVGQTVTWDCGYAAPFSRMQYTASSFAQPLTDLFSAFLKTKKHIKVPADYFPAQASIETHTADPSNERVYRPVFAQAVGLLSRMRALQQGRIQIYVLYIVVTLIALLLWKLR</sequence>
<keyword evidence="3 7" id="KW-0812">Transmembrane</keyword>
<feature type="transmembrane region" description="Helical" evidence="8">
    <location>
        <begin position="515"/>
        <end position="536"/>
    </location>
</feature>
<feature type="transmembrane region" description="Helical" evidence="8">
    <location>
        <begin position="269"/>
        <end position="291"/>
    </location>
</feature>
<dbReference type="InterPro" id="IPR001516">
    <property type="entry name" value="Proton_antipo_N"/>
</dbReference>
<evidence type="ECO:0000256" key="2">
    <source>
        <dbReference type="ARBA" id="ARBA00022475"/>
    </source>
</evidence>
<feature type="domain" description="NADH-Ubiquinone oxidoreductase (complex I) chain 5 N-terminal" evidence="10">
    <location>
        <begin position="68"/>
        <end position="101"/>
    </location>
</feature>
<feature type="transmembrane region" description="Helical" evidence="8">
    <location>
        <begin position="328"/>
        <end position="358"/>
    </location>
</feature>
<feature type="transmembrane region" description="Helical" evidence="8">
    <location>
        <begin position="378"/>
        <end position="400"/>
    </location>
</feature>
<dbReference type="GO" id="GO:0016491">
    <property type="term" value="F:oxidoreductase activity"/>
    <property type="evidence" value="ECO:0007669"/>
    <property type="project" value="UniProtKB-KW"/>
</dbReference>
<dbReference type="PANTHER" id="PTHR42682:SF3">
    <property type="entry name" value="FORMATE HYDROGENLYASE SUBUNIT 3-RELATED"/>
    <property type="match status" value="1"/>
</dbReference>
<evidence type="ECO:0000259" key="9">
    <source>
        <dbReference type="Pfam" id="PF00361"/>
    </source>
</evidence>
<evidence type="ECO:0000256" key="4">
    <source>
        <dbReference type="ARBA" id="ARBA00022989"/>
    </source>
</evidence>
<dbReference type="AlphaFoldDB" id="A0A1F7F8S8"/>
<feature type="transmembrane region" description="Helical" evidence="8">
    <location>
        <begin position="204"/>
        <end position="228"/>
    </location>
</feature>
<feature type="transmembrane region" description="Helical" evidence="8">
    <location>
        <begin position="80"/>
        <end position="98"/>
    </location>
</feature>
<evidence type="ECO:0000256" key="1">
    <source>
        <dbReference type="ARBA" id="ARBA00004651"/>
    </source>
</evidence>
<keyword evidence="2" id="KW-1003">Cell membrane</keyword>
<dbReference type="InterPro" id="IPR052175">
    <property type="entry name" value="ComplexI-like_HydComp"/>
</dbReference>
<evidence type="ECO:0000256" key="5">
    <source>
        <dbReference type="ARBA" id="ARBA00023002"/>
    </source>
</evidence>
<evidence type="ECO:0000256" key="6">
    <source>
        <dbReference type="ARBA" id="ARBA00023136"/>
    </source>
</evidence>
<feature type="transmembrane region" description="Helical" evidence="8">
    <location>
        <begin position="636"/>
        <end position="653"/>
    </location>
</feature>
<organism evidence="11 12">
    <name type="scientific">Candidatus Raymondbacteria bacterium RIFOXYD12_FULL_49_13</name>
    <dbReference type="NCBI Taxonomy" id="1817890"/>
    <lineage>
        <taxon>Bacteria</taxon>
        <taxon>Raymondiibacteriota</taxon>
    </lineage>
</organism>
<feature type="transmembrane region" description="Helical" evidence="8">
    <location>
        <begin position="420"/>
        <end position="452"/>
    </location>
</feature>
<dbReference type="PRINTS" id="PR01434">
    <property type="entry name" value="NADHDHGNASE5"/>
</dbReference>
<reference evidence="11 12" key="1">
    <citation type="journal article" date="2016" name="Nat. Commun.">
        <title>Thousands of microbial genomes shed light on interconnected biogeochemical processes in an aquifer system.</title>
        <authorList>
            <person name="Anantharaman K."/>
            <person name="Brown C.T."/>
            <person name="Hug L.A."/>
            <person name="Sharon I."/>
            <person name="Castelle C.J."/>
            <person name="Probst A.J."/>
            <person name="Thomas B.C."/>
            <person name="Singh A."/>
            <person name="Wilkins M.J."/>
            <person name="Karaoz U."/>
            <person name="Brodie E.L."/>
            <person name="Williams K.H."/>
            <person name="Hubbard S.S."/>
            <person name="Banfield J.F."/>
        </authorList>
    </citation>
    <scope>NUCLEOTIDE SEQUENCE [LARGE SCALE GENOMIC DNA]</scope>
</reference>
<feature type="transmembrane region" description="Helical" evidence="8">
    <location>
        <begin position="164"/>
        <end position="184"/>
    </location>
</feature>
<evidence type="ECO:0008006" key="13">
    <source>
        <dbReference type="Google" id="ProtNLM"/>
    </source>
</evidence>
<evidence type="ECO:0000256" key="8">
    <source>
        <dbReference type="SAM" id="Phobius"/>
    </source>
</evidence>
<feature type="transmembrane region" description="Helical" evidence="8">
    <location>
        <begin position="303"/>
        <end position="322"/>
    </location>
</feature>
<evidence type="ECO:0000313" key="12">
    <source>
        <dbReference type="Proteomes" id="UP000179243"/>
    </source>
</evidence>
<keyword evidence="5" id="KW-0560">Oxidoreductase</keyword>
<dbReference type="InterPro" id="IPR001750">
    <property type="entry name" value="ND/Mrp_TM"/>
</dbReference>
<name>A0A1F7F8S8_UNCRA</name>
<gene>
    <name evidence="11" type="ORF">A2519_06325</name>
</gene>
<feature type="transmembrane region" description="Helical" evidence="8">
    <location>
        <begin position="30"/>
        <end position="49"/>
    </location>
</feature>